<evidence type="ECO:0000313" key="1">
    <source>
        <dbReference type="EMBL" id="MEQ2289938.1"/>
    </source>
</evidence>
<gene>
    <name evidence="1" type="ORF">AMECASPLE_038372</name>
</gene>
<reference evidence="1 2" key="1">
    <citation type="submission" date="2021-06" db="EMBL/GenBank/DDBJ databases">
        <authorList>
            <person name="Palmer J.M."/>
        </authorList>
    </citation>
    <scope>NUCLEOTIDE SEQUENCE [LARGE SCALE GENOMIC DNA]</scope>
    <source>
        <strain evidence="1 2">AS_MEX2019</strain>
        <tissue evidence="1">Muscle</tissue>
    </source>
</reference>
<evidence type="ECO:0000313" key="2">
    <source>
        <dbReference type="Proteomes" id="UP001469553"/>
    </source>
</evidence>
<dbReference type="Proteomes" id="UP001469553">
    <property type="component" value="Unassembled WGS sequence"/>
</dbReference>
<dbReference type="EMBL" id="JAHRIP010025845">
    <property type="protein sequence ID" value="MEQ2289938.1"/>
    <property type="molecule type" value="Genomic_DNA"/>
</dbReference>
<comment type="caution">
    <text evidence="1">The sequence shown here is derived from an EMBL/GenBank/DDBJ whole genome shotgun (WGS) entry which is preliminary data.</text>
</comment>
<name>A0ABV0Y8Q6_9TELE</name>
<protein>
    <submittedName>
        <fullName evidence="1">Uncharacterized protein</fullName>
    </submittedName>
</protein>
<organism evidence="1 2">
    <name type="scientific">Ameca splendens</name>
    <dbReference type="NCBI Taxonomy" id="208324"/>
    <lineage>
        <taxon>Eukaryota</taxon>
        <taxon>Metazoa</taxon>
        <taxon>Chordata</taxon>
        <taxon>Craniata</taxon>
        <taxon>Vertebrata</taxon>
        <taxon>Euteleostomi</taxon>
        <taxon>Actinopterygii</taxon>
        <taxon>Neopterygii</taxon>
        <taxon>Teleostei</taxon>
        <taxon>Neoteleostei</taxon>
        <taxon>Acanthomorphata</taxon>
        <taxon>Ovalentaria</taxon>
        <taxon>Atherinomorphae</taxon>
        <taxon>Cyprinodontiformes</taxon>
        <taxon>Goodeidae</taxon>
        <taxon>Ameca</taxon>
    </lineage>
</organism>
<sequence length="157" mass="17098">MTPSDPVEELCLFASKETLARCVTPRPHFPNVGSRLNAIYFESSRKVCTASFMFFHEGVHSYSSLENCLRVHLLSCLSLLDEATKGAITINVSLCLPIESTLGSVLLCSFYVSPLFSQTPSRSWQMAAHTEPGSGSAGGFFLLKEFSSPLSLHACSL</sequence>
<accession>A0ABV0Y8Q6</accession>
<proteinExistence type="predicted"/>
<keyword evidence="2" id="KW-1185">Reference proteome</keyword>